<keyword evidence="1" id="KW-0472">Membrane</keyword>
<protein>
    <submittedName>
        <fullName evidence="2">Uncharacterized protein</fullName>
    </submittedName>
</protein>
<gene>
    <name evidence="2" type="ORF">SAMN04489867_1424</name>
</gene>
<dbReference type="AlphaFoldDB" id="A0A1H0PYS1"/>
<sequence>MTQPVVRLTRRAERQRVESLVEAQADARAALAVAAACVAVEAFLVLVPVGTELSLPVGVDLLWLLIGVVTVLALPLAAALAAFTSVRAVLVHGSDLPHGTARLHAATVVLAVAFFAWRAAGLFAG</sequence>
<keyword evidence="1" id="KW-0812">Transmembrane</keyword>
<reference evidence="3" key="1">
    <citation type="submission" date="2016-10" db="EMBL/GenBank/DDBJ databases">
        <authorList>
            <person name="Varghese N."/>
            <person name="Submissions S."/>
        </authorList>
    </citation>
    <scope>NUCLEOTIDE SEQUENCE [LARGE SCALE GENOMIC DNA]</scope>
    <source>
        <strain evidence="3">DSM 22329</strain>
    </source>
</reference>
<keyword evidence="1" id="KW-1133">Transmembrane helix</keyword>
<feature type="transmembrane region" description="Helical" evidence="1">
    <location>
        <begin position="29"/>
        <end position="49"/>
    </location>
</feature>
<dbReference type="RefSeq" id="WP_157692930.1">
    <property type="nucleotide sequence ID" value="NZ_LT629711.1"/>
</dbReference>
<accession>A0A1H0PYS1</accession>
<dbReference type="EMBL" id="LT629711">
    <property type="protein sequence ID" value="SDP10327.1"/>
    <property type="molecule type" value="Genomic_DNA"/>
</dbReference>
<feature type="transmembrane region" description="Helical" evidence="1">
    <location>
        <begin position="103"/>
        <end position="124"/>
    </location>
</feature>
<evidence type="ECO:0000313" key="2">
    <source>
        <dbReference type="EMBL" id="SDP10327.1"/>
    </source>
</evidence>
<dbReference type="Proteomes" id="UP000199077">
    <property type="component" value="Chromosome I"/>
</dbReference>
<evidence type="ECO:0000256" key="1">
    <source>
        <dbReference type="SAM" id="Phobius"/>
    </source>
</evidence>
<feature type="transmembrane region" description="Helical" evidence="1">
    <location>
        <begin position="61"/>
        <end position="83"/>
    </location>
</feature>
<keyword evidence="3" id="KW-1185">Reference proteome</keyword>
<organism evidence="2 3">
    <name type="scientific">Pedococcus dokdonensis</name>
    <dbReference type="NCBI Taxonomy" id="443156"/>
    <lineage>
        <taxon>Bacteria</taxon>
        <taxon>Bacillati</taxon>
        <taxon>Actinomycetota</taxon>
        <taxon>Actinomycetes</taxon>
        <taxon>Micrococcales</taxon>
        <taxon>Intrasporangiaceae</taxon>
        <taxon>Pedococcus</taxon>
    </lineage>
</organism>
<evidence type="ECO:0000313" key="3">
    <source>
        <dbReference type="Proteomes" id="UP000199077"/>
    </source>
</evidence>
<proteinExistence type="predicted"/>
<name>A0A1H0PYS1_9MICO</name>